<protein>
    <submittedName>
        <fullName evidence="1">Uncharacterized protein</fullName>
    </submittedName>
</protein>
<dbReference type="RefSeq" id="WP_326566305.1">
    <property type="nucleotide sequence ID" value="NZ_CP142149.1"/>
</dbReference>
<gene>
    <name evidence="1" type="ORF">VSH64_31085</name>
</gene>
<accession>A0ABZ1HYM3</accession>
<keyword evidence="2" id="KW-1185">Reference proteome</keyword>
<name>A0ABZ1HYM3_9PSEU</name>
<reference evidence="1 2" key="1">
    <citation type="journal article" date="2015" name="Int. J. Syst. Evol. Microbiol.">
        <title>Amycolatopsis rhabdoformis sp. nov., an actinomycete isolated from a tropical forest soil.</title>
        <authorList>
            <person name="Souza W.R."/>
            <person name="Silva R.E."/>
            <person name="Goodfellow M."/>
            <person name="Busarakam K."/>
            <person name="Figueiro F.S."/>
            <person name="Ferreira D."/>
            <person name="Rodrigues-Filho E."/>
            <person name="Moraes L.A.B."/>
            <person name="Zucchi T.D."/>
        </authorList>
    </citation>
    <scope>NUCLEOTIDE SEQUENCE [LARGE SCALE GENOMIC DNA]</scope>
    <source>
        <strain evidence="1 2">NCIMB 14900</strain>
    </source>
</reference>
<evidence type="ECO:0000313" key="1">
    <source>
        <dbReference type="EMBL" id="WSE27292.1"/>
    </source>
</evidence>
<dbReference type="EMBL" id="CP142149">
    <property type="protein sequence ID" value="WSE27292.1"/>
    <property type="molecule type" value="Genomic_DNA"/>
</dbReference>
<sequence>MISGEDAYPAVTPVPTADLVRVFGDLEELVVSLDRIMSRIGSGADPQILVDYLVDRSLFPRLARARGDLGDALAASLGEAEVERIAEGKYWFSSDG</sequence>
<evidence type="ECO:0000313" key="2">
    <source>
        <dbReference type="Proteomes" id="UP001330812"/>
    </source>
</evidence>
<dbReference type="Proteomes" id="UP001330812">
    <property type="component" value="Chromosome"/>
</dbReference>
<proteinExistence type="predicted"/>
<organism evidence="1 2">
    <name type="scientific">Amycolatopsis rhabdoformis</name>
    <dbReference type="NCBI Taxonomy" id="1448059"/>
    <lineage>
        <taxon>Bacteria</taxon>
        <taxon>Bacillati</taxon>
        <taxon>Actinomycetota</taxon>
        <taxon>Actinomycetes</taxon>
        <taxon>Pseudonocardiales</taxon>
        <taxon>Pseudonocardiaceae</taxon>
        <taxon>Amycolatopsis</taxon>
    </lineage>
</organism>